<keyword evidence="2" id="KW-1185">Reference proteome</keyword>
<protein>
    <submittedName>
        <fullName evidence="1">Uncharacterized protein</fullName>
    </submittedName>
</protein>
<dbReference type="EMBL" id="PIUM01000025">
    <property type="protein sequence ID" value="PKU22979.1"/>
    <property type="molecule type" value="Genomic_DNA"/>
</dbReference>
<evidence type="ECO:0000313" key="1">
    <source>
        <dbReference type="EMBL" id="PKU22979.1"/>
    </source>
</evidence>
<dbReference type="Proteomes" id="UP000233293">
    <property type="component" value="Unassembled WGS sequence"/>
</dbReference>
<comment type="caution">
    <text evidence="1">The sequence shown here is derived from an EMBL/GenBank/DDBJ whole genome shotgun (WGS) entry which is preliminary data.</text>
</comment>
<accession>A0A2N3PRF3</accession>
<organism evidence="1 2">
    <name type="scientific">Telmatospirillum siberiense</name>
    <dbReference type="NCBI Taxonomy" id="382514"/>
    <lineage>
        <taxon>Bacteria</taxon>
        <taxon>Pseudomonadati</taxon>
        <taxon>Pseudomonadota</taxon>
        <taxon>Alphaproteobacteria</taxon>
        <taxon>Rhodospirillales</taxon>
        <taxon>Rhodospirillaceae</taxon>
        <taxon>Telmatospirillum</taxon>
    </lineage>
</organism>
<sequence length="73" mass="8283">MISRLELSKKDVFDTTSTHLSGHDRPEPILVTERRAENNVVHILNFETGHEAVPDICRTCADVHSQSFSFLPH</sequence>
<name>A0A2N3PRF3_9PROT</name>
<gene>
    <name evidence="1" type="ORF">CWS72_19205</name>
</gene>
<proteinExistence type="predicted"/>
<reference evidence="2" key="1">
    <citation type="submission" date="2017-12" db="EMBL/GenBank/DDBJ databases">
        <title>Draft genome sequence of Telmatospirillum siberiense 26-4b1T, an acidotolerant peatland alphaproteobacterium potentially involved in sulfur cycling.</title>
        <authorList>
            <person name="Hausmann B."/>
            <person name="Pjevac P."/>
            <person name="Schreck K."/>
            <person name="Herbold C.W."/>
            <person name="Daims H."/>
            <person name="Wagner M."/>
            <person name="Pester M."/>
            <person name="Loy A."/>
        </authorList>
    </citation>
    <scope>NUCLEOTIDE SEQUENCE [LARGE SCALE GENOMIC DNA]</scope>
    <source>
        <strain evidence="2">26-4b1</strain>
    </source>
</reference>
<dbReference type="AlphaFoldDB" id="A0A2N3PRF3"/>
<evidence type="ECO:0000313" key="2">
    <source>
        <dbReference type="Proteomes" id="UP000233293"/>
    </source>
</evidence>